<reference evidence="3 4" key="1">
    <citation type="submission" date="2019-01" db="EMBL/GenBank/DDBJ databases">
        <title>Genome sequencing of strain FW100M-8.</title>
        <authorList>
            <person name="Heo J."/>
            <person name="Kim S.-J."/>
            <person name="Kim J.-S."/>
            <person name="Hong S.-B."/>
            <person name="Kwon S.-W."/>
        </authorList>
    </citation>
    <scope>NUCLEOTIDE SEQUENCE [LARGE SCALE GENOMIC DNA]</scope>
    <source>
        <strain evidence="3 4">FW100M-8</strain>
    </source>
</reference>
<proteinExistence type="inferred from homology"/>
<feature type="domain" description="CN hydrolase" evidence="2">
    <location>
        <begin position="23"/>
        <end position="281"/>
    </location>
</feature>
<sequence length="304" mass="32566">MTVPDVSNAADVSREPDVSSDAFPVAVSQFAPGADPAANRAEVARLAELAAARGAKLVVFPEYSSYFTPQPGEDWLEHAEDVDGGPFTTALAEVAARLGIHVVAGLIERRPEHPRRVSNTVVAVAPRVGDGPWSEASGAAASAAVVARYRKLHLYDAFGQRESEWVAPGEIGEPELFEAGGLTFGLQTCYDVRFPEVARRLVDAGADVICMPAEWVRGPLKEAHWRTLTTARAIENTVYVVAADHAPPVGAGNSMIVDPMGVELVTIGDETSAVAVAWLSRDRIEAVRRVNPALALRRFRVEPI</sequence>
<organism evidence="3 4">
    <name type="scientific">Agromyces protaetiae</name>
    <dbReference type="NCBI Taxonomy" id="2509455"/>
    <lineage>
        <taxon>Bacteria</taxon>
        <taxon>Bacillati</taxon>
        <taxon>Actinomycetota</taxon>
        <taxon>Actinomycetes</taxon>
        <taxon>Micrococcales</taxon>
        <taxon>Microbacteriaceae</taxon>
        <taxon>Agromyces</taxon>
    </lineage>
</organism>
<evidence type="ECO:0000259" key="2">
    <source>
        <dbReference type="PROSITE" id="PS50263"/>
    </source>
</evidence>
<keyword evidence="3" id="KW-0378">Hydrolase</keyword>
<dbReference type="Proteomes" id="UP000291259">
    <property type="component" value="Chromosome"/>
</dbReference>
<dbReference type="KEGG" id="agf:ET445_09980"/>
<dbReference type="Gene3D" id="3.60.110.10">
    <property type="entry name" value="Carbon-nitrogen hydrolase"/>
    <property type="match status" value="1"/>
</dbReference>
<dbReference type="OrthoDB" id="9811121at2"/>
<dbReference type="AlphaFoldDB" id="A0A4V0YH64"/>
<dbReference type="PANTHER" id="PTHR23088:SF27">
    <property type="entry name" value="DEAMINATED GLUTATHIONE AMIDASE"/>
    <property type="match status" value="1"/>
</dbReference>
<evidence type="ECO:0000313" key="4">
    <source>
        <dbReference type="Proteomes" id="UP000291259"/>
    </source>
</evidence>
<accession>A0A4V0YH64</accession>
<dbReference type="InterPro" id="IPR036526">
    <property type="entry name" value="C-N_Hydrolase_sf"/>
</dbReference>
<dbReference type="PANTHER" id="PTHR23088">
    <property type="entry name" value="NITRILASE-RELATED"/>
    <property type="match status" value="1"/>
</dbReference>
<name>A0A4V0YH64_9MICO</name>
<keyword evidence="4" id="KW-1185">Reference proteome</keyword>
<evidence type="ECO:0000256" key="1">
    <source>
        <dbReference type="ARBA" id="ARBA00010613"/>
    </source>
</evidence>
<protein>
    <submittedName>
        <fullName evidence="3">Carbon-nitrogen hydrolase family protein</fullName>
    </submittedName>
</protein>
<dbReference type="RefSeq" id="WP_129191065.1">
    <property type="nucleotide sequence ID" value="NZ_CP035491.1"/>
</dbReference>
<gene>
    <name evidence="3" type="ORF">ET445_09980</name>
</gene>
<dbReference type="InterPro" id="IPR001110">
    <property type="entry name" value="UPF0012_CS"/>
</dbReference>
<dbReference type="PROSITE" id="PS50263">
    <property type="entry name" value="CN_HYDROLASE"/>
    <property type="match status" value="1"/>
</dbReference>
<dbReference type="PROSITE" id="PS01227">
    <property type="entry name" value="UPF0012"/>
    <property type="match status" value="1"/>
</dbReference>
<dbReference type="InterPro" id="IPR003010">
    <property type="entry name" value="C-N_Hydrolase"/>
</dbReference>
<comment type="similarity">
    <text evidence="1">Belongs to the carbon-nitrogen hydrolase superfamily. NIT1/NIT2 family.</text>
</comment>
<evidence type="ECO:0000313" key="3">
    <source>
        <dbReference type="EMBL" id="QAY73621.1"/>
    </source>
</evidence>
<dbReference type="Pfam" id="PF00795">
    <property type="entry name" value="CN_hydrolase"/>
    <property type="match status" value="1"/>
</dbReference>
<dbReference type="GO" id="GO:0016787">
    <property type="term" value="F:hydrolase activity"/>
    <property type="evidence" value="ECO:0007669"/>
    <property type="project" value="UniProtKB-KW"/>
</dbReference>
<dbReference type="CDD" id="cd07581">
    <property type="entry name" value="nitrilase_3"/>
    <property type="match status" value="1"/>
</dbReference>
<dbReference type="SUPFAM" id="SSF56317">
    <property type="entry name" value="Carbon-nitrogen hydrolase"/>
    <property type="match status" value="1"/>
</dbReference>
<dbReference type="EMBL" id="CP035491">
    <property type="protein sequence ID" value="QAY73621.1"/>
    <property type="molecule type" value="Genomic_DNA"/>
</dbReference>